<accession>A0A7Z0HWQ6</accession>
<dbReference type="Proteomes" id="UP000529417">
    <property type="component" value="Unassembled WGS sequence"/>
</dbReference>
<dbReference type="SUPFAM" id="SSF55486">
    <property type="entry name" value="Metalloproteases ('zincins'), catalytic domain"/>
    <property type="match status" value="1"/>
</dbReference>
<gene>
    <name evidence="1" type="ORF">HUK65_01910</name>
</gene>
<dbReference type="InterPro" id="IPR010428">
    <property type="entry name" value="Zincin_1"/>
</dbReference>
<dbReference type="InterPro" id="IPR038555">
    <property type="entry name" value="Zincin_1_sf"/>
</dbReference>
<proteinExistence type="predicted"/>
<reference evidence="1 2" key="1">
    <citation type="journal article" date="2000" name="Arch. Microbiol.">
        <title>Rhodobaca bogoriensis gen. nov. and sp. nov., an alkaliphilic purple nonsulfur bacterium from African Rift Valley soda lakes.</title>
        <authorList>
            <person name="Milford A.D."/>
            <person name="Achenbach L.A."/>
            <person name="Jung D.O."/>
            <person name="Madigan M.T."/>
        </authorList>
    </citation>
    <scope>NUCLEOTIDE SEQUENCE [LARGE SCALE GENOMIC DNA]</scope>
    <source>
        <strain evidence="1 2">2376</strain>
    </source>
</reference>
<evidence type="ECO:0000313" key="2">
    <source>
        <dbReference type="Proteomes" id="UP000529417"/>
    </source>
</evidence>
<comment type="caution">
    <text evidence="1">The sequence shown here is derived from an EMBL/GenBank/DDBJ whole genome shotgun (WGS) entry which is preliminary data.</text>
</comment>
<dbReference type="AlphaFoldDB" id="A0A7Z0HWQ6"/>
<dbReference type="Pfam" id="PF06262">
    <property type="entry name" value="Zincin_1"/>
    <property type="match status" value="1"/>
</dbReference>
<dbReference type="Gene3D" id="3.30.2010.20">
    <property type="match status" value="1"/>
</dbReference>
<name>A0A7Z0HWQ6_9RHOB</name>
<keyword evidence="2" id="KW-1185">Reference proteome</keyword>
<organism evidence="1 2">
    <name type="scientific">Rhabdonatronobacter sediminivivens</name>
    <dbReference type="NCBI Taxonomy" id="2743469"/>
    <lineage>
        <taxon>Bacteria</taxon>
        <taxon>Pseudomonadati</taxon>
        <taxon>Pseudomonadota</taxon>
        <taxon>Alphaproteobacteria</taxon>
        <taxon>Rhodobacterales</taxon>
        <taxon>Paracoccaceae</taxon>
        <taxon>Rhabdonatronobacter</taxon>
    </lineage>
</organism>
<dbReference type="CDD" id="cd12952">
    <property type="entry name" value="MMP_ACEL2062"/>
    <property type="match status" value="1"/>
</dbReference>
<sequence length="136" mass="15457">MVKRWAGRHAPSLEDFAALAEAAIAALPPEFAQHARTVALRIEDFAPEDVLQEMAMEDPFGLTGLYSGVPLPEKSLFDQPMEPDTIWLFRRPILEEWIERGDVSLGALVTHVYVHELAHHLGWTDDDIAVVDRWWE</sequence>
<evidence type="ECO:0000313" key="1">
    <source>
        <dbReference type="EMBL" id="NYS23730.1"/>
    </source>
</evidence>
<dbReference type="EMBL" id="JACBXS010000003">
    <property type="protein sequence ID" value="NYS23730.1"/>
    <property type="molecule type" value="Genomic_DNA"/>
</dbReference>
<dbReference type="RefSeq" id="WP_179904438.1">
    <property type="nucleotide sequence ID" value="NZ_JACBXS010000003.1"/>
</dbReference>
<protein>
    <submittedName>
        <fullName evidence="1">Metallopeptidase family protein</fullName>
    </submittedName>
</protein>